<gene>
    <name evidence="2" type="ORF">CYJ73_17215</name>
</gene>
<organism evidence="2 3">
    <name type="scientific">Gordonia terrae</name>
    <dbReference type="NCBI Taxonomy" id="2055"/>
    <lineage>
        <taxon>Bacteria</taxon>
        <taxon>Bacillati</taxon>
        <taxon>Actinomycetota</taxon>
        <taxon>Actinomycetes</taxon>
        <taxon>Mycobacteriales</taxon>
        <taxon>Gordoniaceae</taxon>
        <taxon>Gordonia</taxon>
    </lineage>
</organism>
<dbReference type="AlphaFoldDB" id="A0A2I1R5C1"/>
<reference evidence="2 3" key="1">
    <citation type="submission" date="2017-12" db="EMBL/GenBank/DDBJ databases">
        <title>Phylogenetic diversity of female urinary microbiome.</title>
        <authorList>
            <person name="Thomas-White K."/>
            <person name="Wolfe A.J."/>
        </authorList>
    </citation>
    <scope>NUCLEOTIDE SEQUENCE [LARGE SCALE GENOMIC DNA]</scope>
    <source>
        <strain evidence="2 3">UMB0777</strain>
    </source>
</reference>
<dbReference type="Proteomes" id="UP000234662">
    <property type="component" value="Unassembled WGS sequence"/>
</dbReference>
<accession>A0A2I1R5C1</accession>
<name>A0A2I1R5C1_9ACTN</name>
<keyword evidence="1" id="KW-1133">Transmembrane helix</keyword>
<sequence>MFSVASGLVVSALVADGDPRERSGDEVTARQVTQYLTRTMAPRVILFVGLVIALLLPERPQVPILVLTVGAYGLLSWLHWSAVYGRELEEAALRVLRTRTRFRAIERQERCRQLTGSSVPVPTRMAEILLGWLTYSLSIPVALAVAWMCSSVLSVSIVASYLVASVTLGLPAAITSLVVFNSVRYARARLDILDSLLFAWMYTCATFVVGLSMAVIVANRCGMWWVLIQMASTISASVFLFKLNVRAAERAQPKWWTPLASGWHRRAALNDEQSAGVDPVV</sequence>
<feature type="transmembrane region" description="Helical" evidence="1">
    <location>
        <begin position="192"/>
        <end position="217"/>
    </location>
</feature>
<keyword evidence="1" id="KW-0812">Transmembrane</keyword>
<feature type="transmembrane region" description="Helical" evidence="1">
    <location>
        <begin position="132"/>
        <end position="153"/>
    </location>
</feature>
<proteinExistence type="predicted"/>
<protein>
    <submittedName>
        <fullName evidence="2">Uncharacterized protein</fullName>
    </submittedName>
</protein>
<keyword evidence="1" id="KW-0472">Membrane</keyword>
<feature type="transmembrane region" description="Helical" evidence="1">
    <location>
        <begin position="62"/>
        <end position="80"/>
    </location>
</feature>
<evidence type="ECO:0000256" key="1">
    <source>
        <dbReference type="SAM" id="Phobius"/>
    </source>
</evidence>
<feature type="transmembrane region" description="Helical" evidence="1">
    <location>
        <begin position="40"/>
        <end position="56"/>
    </location>
</feature>
<comment type="caution">
    <text evidence="2">The sequence shown here is derived from an EMBL/GenBank/DDBJ whole genome shotgun (WGS) entry which is preliminary data.</text>
</comment>
<dbReference type="EMBL" id="PKJC01000014">
    <property type="protein sequence ID" value="PKZ64341.1"/>
    <property type="molecule type" value="Genomic_DNA"/>
</dbReference>
<feature type="transmembrane region" description="Helical" evidence="1">
    <location>
        <begin position="223"/>
        <end position="241"/>
    </location>
</feature>
<evidence type="ECO:0000313" key="2">
    <source>
        <dbReference type="EMBL" id="PKZ64341.1"/>
    </source>
</evidence>
<evidence type="ECO:0000313" key="3">
    <source>
        <dbReference type="Proteomes" id="UP000234662"/>
    </source>
</evidence>
<feature type="transmembrane region" description="Helical" evidence="1">
    <location>
        <begin position="159"/>
        <end position="180"/>
    </location>
</feature>